<dbReference type="OrthoDB" id="1450439at2"/>
<keyword evidence="2" id="KW-1185">Reference proteome</keyword>
<comment type="caution">
    <text evidence="1">The sequence shown here is derived from an EMBL/GenBank/DDBJ whole genome shotgun (WGS) entry which is preliminary data.</text>
</comment>
<dbReference type="RefSeq" id="WP_045463213.1">
    <property type="nucleotide sequence ID" value="NZ_BBLT01000004.1"/>
</dbReference>
<evidence type="ECO:0000313" key="1">
    <source>
        <dbReference type="EMBL" id="GAL85132.1"/>
    </source>
</evidence>
<gene>
    <name evidence="1" type="ORF">MYP_2360</name>
</gene>
<sequence>MKILVALSRFPYPIDKGDKLRAFYQIQGLSKYHEVHLVCIADKTPSPAEYNEVKQYCKSIEVIETGKLKRFINLGLGLFNNLPFQVNYFKSSRMKRTIEKVLKRHSIDMCYVQLVRLVGNIPFSLNTKYYLDYMDALSEGMYKRINLSRWYEKPVVKLEAKRLRDFEAKAFFFFNGYSIITESDATAFPLDIKKRMDIIPNGISSGFFNFRSFPKDKSYDIIFTGNMGYHPNVQASKYLVNRIMPLLNKQNVKICLSGTSPSIEVQNLESENVIVTGFVHDIRDYLAKAKIFVAPLFSGSGLQNKLLEAMAMGIPTITTSLANSALGARPGQEIMVCDDEESFVKAIHQLLSDPEFAREIGAKGRLYIQKNFNWEVSNDLLEKAFRKILN</sequence>
<protein>
    <submittedName>
        <fullName evidence="1">A-glycosyltransferase</fullName>
    </submittedName>
</protein>
<dbReference type="EMBL" id="BBLT01000004">
    <property type="protein sequence ID" value="GAL85132.1"/>
    <property type="molecule type" value="Genomic_DNA"/>
</dbReference>
<dbReference type="GO" id="GO:0016757">
    <property type="term" value="F:glycosyltransferase activity"/>
    <property type="evidence" value="ECO:0007669"/>
    <property type="project" value="TreeGrafter"/>
</dbReference>
<dbReference type="STRING" id="153721.MYP_2360"/>
<dbReference type="PANTHER" id="PTHR12526:SF600">
    <property type="entry name" value="GLYCOSYL TRANSFERASE GROUP 1"/>
    <property type="match status" value="1"/>
</dbReference>
<name>A0A098LF82_9BACT</name>
<dbReference type="CDD" id="cd03801">
    <property type="entry name" value="GT4_PimA-like"/>
    <property type="match status" value="1"/>
</dbReference>
<dbReference type="AlphaFoldDB" id="A0A098LF82"/>
<dbReference type="PANTHER" id="PTHR12526">
    <property type="entry name" value="GLYCOSYLTRANSFERASE"/>
    <property type="match status" value="1"/>
</dbReference>
<reference evidence="1 2" key="1">
    <citation type="submission" date="2014-09" db="EMBL/GenBank/DDBJ databases">
        <title>Sporocytophaga myxococcoides PG-01 genome sequencing.</title>
        <authorList>
            <person name="Liu L."/>
            <person name="Gao P.J."/>
            <person name="Chen G.J."/>
            <person name="Wang L.S."/>
        </authorList>
    </citation>
    <scope>NUCLEOTIDE SEQUENCE [LARGE SCALE GENOMIC DNA]</scope>
    <source>
        <strain evidence="1 2">PG-01</strain>
    </source>
</reference>
<dbReference type="Gene3D" id="3.40.50.2000">
    <property type="entry name" value="Glycogen Phosphorylase B"/>
    <property type="match status" value="2"/>
</dbReference>
<organism evidence="1 2">
    <name type="scientific">Sporocytophaga myxococcoides</name>
    <dbReference type="NCBI Taxonomy" id="153721"/>
    <lineage>
        <taxon>Bacteria</taxon>
        <taxon>Pseudomonadati</taxon>
        <taxon>Bacteroidota</taxon>
        <taxon>Cytophagia</taxon>
        <taxon>Cytophagales</taxon>
        <taxon>Cytophagaceae</taxon>
        <taxon>Sporocytophaga</taxon>
    </lineage>
</organism>
<accession>A0A098LF82</accession>
<proteinExistence type="predicted"/>
<evidence type="ECO:0000313" key="2">
    <source>
        <dbReference type="Proteomes" id="UP000030185"/>
    </source>
</evidence>
<keyword evidence="1" id="KW-0808">Transferase</keyword>
<dbReference type="eggNOG" id="COG0438">
    <property type="taxonomic scope" value="Bacteria"/>
</dbReference>
<dbReference type="SUPFAM" id="SSF53756">
    <property type="entry name" value="UDP-Glycosyltransferase/glycogen phosphorylase"/>
    <property type="match status" value="1"/>
</dbReference>
<dbReference type="Pfam" id="PF13692">
    <property type="entry name" value="Glyco_trans_1_4"/>
    <property type="match status" value="1"/>
</dbReference>
<dbReference type="Proteomes" id="UP000030185">
    <property type="component" value="Unassembled WGS sequence"/>
</dbReference>